<name>R8BBT8_PHAM7</name>
<dbReference type="EMBL" id="KB933320">
    <property type="protein sequence ID" value="EON96766.1"/>
    <property type="molecule type" value="Genomic_DNA"/>
</dbReference>
<dbReference type="AlphaFoldDB" id="R8BBT8"/>
<accession>R8BBT8</accession>
<dbReference type="InterPro" id="IPR009267">
    <property type="entry name" value="NTP_transf_6"/>
</dbReference>
<dbReference type="RefSeq" id="XP_007918473.1">
    <property type="nucleotide sequence ID" value="XM_007920282.1"/>
</dbReference>
<evidence type="ECO:0000313" key="1">
    <source>
        <dbReference type="EMBL" id="EON96766.1"/>
    </source>
</evidence>
<dbReference type="Proteomes" id="UP000014074">
    <property type="component" value="Unassembled WGS sequence"/>
</dbReference>
<gene>
    <name evidence="1" type="ORF">UCRPA7_7759</name>
</gene>
<sequence>METCYLPLDEQIAYLKTTLKQNKTLVTVLNRAASMNLPGWYLAAGALTQTVWNVVTGHDPERGIHDYDLIYFDSSDLSWEAEDVVIKAGAQLFADIPVEVEIRNQARVHLWYEKKFGVPCPQPKSSEAAIDVWGTNAALLAVRLLPGDQWKFYAPWGLSDIFKLTVRPNPVIMTRAAYEKKVSRWRGLWPELTVVPWPEATPEVGHAEE</sequence>
<dbReference type="PANTHER" id="PTHR39166">
    <property type="entry name" value="BLL1166 PROTEIN"/>
    <property type="match status" value="1"/>
</dbReference>
<reference evidence="2" key="1">
    <citation type="journal article" date="2013" name="Genome Announc.">
        <title>Draft genome sequence of the ascomycete Phaeoacremonium aleophilum strain UCR-PA7, a causal agent of the esca disease complex in grapevines.</title>
        <authorList>
            <person name="Blanco-Ulate B."/>
            <person name="Rolshausen P."/>
            <person name="Cantu D."/>
        </authorList>
    </citation>
    <scope>NUCLEOTIDE SEQUENCE [LARGE SCALE GENOMIC DNA]</scope>
    <source>
        <strain evidence="2">UCR-PA7</strain>
    </source>
</reference>
<dbReference type="OrthoDB" id="3923682at2759"/>
<dbReference type="Pfam" id="PF06042">
    <property type="entry name" value="NTP_transf_6"/>
    <property type="match status" value="1"/>
</dbReference>
<dbReference type="KEGG" id="tmn:UCRPA7_7759"/>
<evidence type="ECO:0000313" key="2">
    <source>
        <dbReference type="Proteomes" id="UP000014074"/>
    </source>
</evidence>
<keyword evidence="2" id="KW-1185">Reference proteome</keyword>
<dbReference type="eggNOG" id="ENOG502SMIF">
    <property type="taxonomic scope" value="Eukaryota"/>
</dbReference>
<dbReference type="GeneID" id="19328545"/>
<protein>
    <submittedName>
        <fullName evidence="1">Putative fad binding domain protein</fullName>
    </submittedName>
</protein>
<dbReference type="PANTHER" id="PTHR39166:SF1">
    <property type="entry name" value="BLL1166 PROTEIN"/>
    <property type="match status" value="1"/>
</dbReference>
<dbReference type="HOGENOM" id="CLU_092842_0_0_1"/>
<organism evidence="1 2">
    <name type="scientific">Phaeoacremonium minimum (strain UCR-PA7)</name>
    <name type="common">Esca disease fungus</name>
    <name type="synonym">Togninia minima</name>
    <dbReference type="NCBI Taxonomy" id="1286976"/>
    <lineage>
        <taxon>Eukaryota</taxon>
        <taxon>Fungi</taxon>
        <taxon>Dikarya</taxon>
        <taxon>Ascomycota</taxon>
        <taxon>Pezizomycotina</taxon>
        <taxon>Sordariomycetes</taxon>
        <taxon>Sordariomycetidae</taxon>
        <taxon>Togniniales</taxon>
        <taxon>Togniniaceae</taxon>
        <taxon>Phaeoacremonium</taxon>
    </lineage>
</organism>
<proteinExistence type="predicted"/>